<dbReference type="PANTHER" id="PTHR20883:SF15">
    <property type="entry name" value="PHYTANOYL-COA DIOXYGENASE DOMAIN-CONTAINING PROTEIN 1"/>
    <property type="match status" value="1"/>
</dbReference>
<comment type="similarity">
    <text evidence="4">Belongs to the PhyH family. PHYHD1 subfamily.</text>
</comment>
<evidence type="ECO:0000256" key="3">
    <source>
        <dbReference type="ARBA" id="ARBA00023004"/>
    </source>
</evidence>
<accession>K1PUP5</accession>
<evidence type="ECO:0000256" key="4">
    <source>
        <dbReference type="ARBA" id="ARBA00038356"/>
    </source>
</evidence>
<dbReference type="InterPro" id="IPR008775">
    <property type="entry name" value="Phytyl_CoA_dOase-like"/>
</dbReference>
<dbReference type="HOGENOM" id="CLU_048953_0_0_1"/>
<keyword evidence="5" id="KW-0560">Oxidoreductase</keyword>
<gene>
    <name evidence="5" type="ORF">CGI_10023063</name>
</gene>
<comment type="cofactor">
    <cofactor evidence="1">
        <name>Fe cation</name>
        <dbReference type="ChEBI" id="CHEBI:24875"/>
    </cofactor>
</comment>
<dbReference type="Gene3D" id="2.60.120.620">
    <property type="entry name" value="q2cbj1_9rhob like domain"/>
    <property type="match status" value="2"/>
</dbReference>
<proteinExistence type="inferred from homology"/>
<dbReference type="PANTHER" id="PTHR20883">
    <property type="entry name" value="PHYTANOYL-COA DIOXYGENASE DOMAIN CONTAINING 1"/>
    <property type="match status" value="1"/>
</dbReference>
<evidence type="ECO:0000313" key="5">
    <source>
        <dbReference type="EMBL" id="EKC25443.1"/>
    </source>
</evidence>
<dbReference type="EMBL" id="JH816895">
    <property type="protein sequence ID" value="EKC25443.1"/>
    <property type="molecule type" value="Genomic_DNA"/>
</dbReference>
<organism evidence="5">
    <name type="scientific">Magallana gigas</name>
    <name type="common">Pacific oyster</name>
    <name type="synonym">Crassostrea gigas</name>
    <dbReference type="NCBI Taxonomy" id="29159"/>
    <lineage>
        <taxon>Eukaryota</taxon>
        <taxon>Metazoa</taxon>
        <taxon>Spiralia</taxon>
        <taxon>Lophotrochozoa</taxon>
        <taxon>Mollusca</taxon>
        <taxon>Bivalvia</taxon>
        <taxon>Autobranchia</taxon>
        <taxon>Pteriomorphia</taxon>
        <taxon>Ostreida</taxon>
        <taxon>Ostreoidea</taxon>
        <taxon>Ostreidae</taxon>
        <taxon>Magallana</taxon>
    </lineage>
</organism>
<sequence>MALSSEQISKFEKDGYLLVEDFLSADDCDQLMSACHDLVTDMKPEEHNTVFTTLEMKRTSDDYFMTSGDKIRFFFEDGAKDKEDMNLTYTATDFVGNLIVDKHKSLNKIGHALHVLNPAFRKVTFDNKVKFEKDGYLLVEDFLSADDCDQLMSACHDLVTDMKPEEHNTVFTTLEMKRTSDDYFMTSGDKIRFFFEDGAKDKEGNLIVDKHKSLNKIGHALHVLNPAFRKVTFDNKVKEIAKSLKLEDPVICQSMYIFKQPGIGGEVLPHQDATFLNTTPMKLYGLWIALEDATLENGCLWFMPGSHKDGLNGGRQMIRNPDTSEGQPLTLFTAPPVKYDDSKFIPVPVKKGSMVVIHGEVVHKSEHNKSNKSREIYTFHLFDQKNTTYSKQNWLQPTAEVPFTPLYPTTPA</sequence>
<dbReference type="InParanoid" id="K1PUP5"/>
<dbReference type="FunCoup" id="K1PUP5">
    <property type="interactions" value="68"/>
</dbReference>
<dbReference type="GO" id="GO:0051213">
    <property type="term" value="F:dioxygenase activity"/>
    <property type="evidence" value="ECO:0007669"/>
    <property type="project" value="UniProtKB-KW"/>
</dbReference>
<dbReference type="AlphaFoldDB" id="K1PUP5"/>
<keyword evidence="5" id="KW-0223">Dioxygenase</keyword>
<keyword evidence="3" id="KW-0408">Iron</keyword>
<name>K1PUP5_MAGGI</name>
<dbReference type="GO" id="GO:0046872">
    <property type="term" value="F:metal ion binding"/>
    <property type="evidence" value="ECO:0007669"/>
    <property type="project" value="UniProtKB-KW"/>
</dbReference>
<keyword evidence="2" id="KW-0479">Metal-binding</keyword>
<reference evidence="5" key="1">
    <citation type="journal article" date="2012" name="Nature">
        <title>The oyster genome reveals stress adaptation and complexity of shell formation.</title>
        <authorList>
            <person name="Zhang G."/>
            <person name="Fang X."/>
            <person name="Guo X."/>
            <person name="Li L."/>
            <person name="Luo R."/>
            <person name="Xu F."/>
            <person name="Yang P."/>
            <person name="Zhang L."/>
            <person name="Wang X."/>
            <person name="Qi H."/>
            <person name="Xiong Z."/>
            <person name="Que H."/>
            <person name="Xie Y."/>
            <person name="Holland P.W."/>
            <person name="Paps J."/>
            <person name="Zhu Y."/>
            <person name="Wu F."/>
            <person name="Chen Y."/>
            <person name="Wang J."/>
            <person name="Peng C."/>
            <person name="Meng J."/>
            <person name="Yang L."/>
            <person name="Liu J."/>
            <person name="Wen B."/>
            <person name="Zhang N."/>
            <person name="Huang Z."/>
            <person name="Zhu Q."/>
            <person name="Feng Y."/>
            <person name="Mount A."/>
            <person name="Hedgecock D."/>
            <person name="Xu Z."/>
            <person name="Liu Y."/>
            <person name="Domazet-Loso T."/>
            <person name="Du Y."/>
            <person name="Sun X."/>
            <person name="Zhang S."/>
            <person name="Liu B."/>
            <person name="Cheng P."/>
            <person name="Jiang X."/>
            <person name="Li J."/>
            <person name="Fan D."/>
            <person name="Wang W."/>
            <person name="Fu W."/>
            <person name="Wang T."/>
            <person name="Wang B."/>
            <person name="Zhang J."/>
            <person name="Peng Z."/>
            <person name="Li Y."/>
            <person name="Li N."/>
            <person name="Wang J."/>
            <person name="Chen M."/>
            <person name="He Y."/>
            <person name="Tan F."/>
            <person name="Song X."/>
            <person name="Zheng Q."/>
            <person name="Huang R."/>
            <person name="Yang H."/>
            <person name="Du X."/>
            <person name="Chen L."/>
            <person name="Yang M."/>
            <person name="Gaffney P.M."/>
            <person name="Wang S."/>
            <person name="Luo L."/>
            <person name="She Z."/>
            <person name="Ming Y."/>
            <person name="Huang W."/>
            <person name="Zhang S."/>
            <person name="Huang B."/>
            <person name="Zhang Y."/>
            <person name="Qu T."/>
            <person name="Ni P."/>
            <person name="Miao G."/>
            <person name="Wang J."/>
            <person name="Wang Q."/>
            <person name="Steinberg C.E."/>
            <person name="Wang H."/>
            <person name="Li N."/>
            <person name="Qian L."/>
            <person name="Zhang G."/>
            <person name="Li Y."/>
            <person name="Yang H."/>
            <person name="Liu X."/>
            <person name="Wang J."/>
            <person name="Yin Y."/>
            <person name="Wang J."/>
        </authorList>
    </citation>
    <scope>NUCLEOTIDE SEQUENCE [LARGE SCALE GENOMIC DNA]</scope>
    <source>
        <strain evidence="5">05x7-T-G4-1.051#20</strain>
    </source>
</reference>
<dbReference type="SUPFAM" id="SSF51197">
    <property type="entry name" value="Clavaminate synthase-like"/>
    <property type="match status" value="2"/>
</dbReference>
<protein>
    <submittedName>
        <fullName evidence="5">Phytanoyl-CoA dioxygenase domain-containing protein 1</fullName>
    </submittedName>
</protein>
<evidence type="ECO:0000256" key="1">
    <source>
        <dbReference type="ARBA" id="ARBA00001962"/>
    </source>
</evidence>
<dbReference type="Pfam" id="PF05721">
    <property type="entry name" value="PhyH"/>
    <property type="match status" value="2"/>
</dbReference>
<evidence type="ECO:0000256" key="2">
    <source>
        <dbReference type="ARBA" id="ARBA00022723"/>
    </source>
</evidence>